<sequence length="102" mass="11941">MPIPITTMNHSDSLWKRSRHVNSQKTHIKNRRKQKKILGGREHVKLVQRRRFKFFTETPTVSNDVVSSLGPLWLVGLLDVSYFLCKKIKLNKSLINEALQRC</sequence>
<dbReference type="Proteomes" id="UP001295469">
    <property type="component" value="Chromosome A04"/>
</dbReference>
<organism evidence="1">
    <name type="scientific">Brassica napus</name>
    <name type="common">Rape</name>
    <dbReference type="NCBI Taxonomy" id="3708"/>
    <lineage>
        <taxon>Eukaryota</taxon>
        <taxon>Viridiplantae</taxon>
        <taxon>Streptophyta</taxon>
        <taxon>Embryophyta</taxon>
        <taxon>Tracheophyta</taxon>
        <taxon>Spermatophyta</taxon>
        <taxon>Magnoliopsida</taxon>
        <taxon>eudicotyledons</taxon>
        <taxon>Gunneridae</taxon>
        <taxon>Pentapetalae</taxon>
        <taxon>rosids</taxon>
        <taxon>malvids</taxon>
        <taxon>Brassicales</taxon>
        <taxon>Brassicaceae</taxon>
        <taxon>Brassiceae</taxon>
        <taxon>Brassica</taxon>
    </lineage>
</organism>
<gene>
    <name evidence="1" type="ORF">DARMORV10_A04P17310.1</name>
</gene>
<proteinExistence type="predicted"/>
<protein>
    <submittedName>
        <fullName evidence="1">(rape) hypothetical protein</fullName>
    </submittedName>
</protein>
<evidence type="ECO:0000313" key="1">
    <source>
        <dbReference type="EMBL" id="CAF2277386.1"/>
    </source>
</evidence>
<reference evidence="1" key="1">
    <citation type="submission" date="2021-01" db="EMBL/GenBank/DDBJ databases">
        <authorList>
            <consortium name="Genoscope - CEA"/>
            <person name="William W."/>
        </authorList>
    </citation>
    <scope>NUCLEOTIDE SEQUENCE</scope>
</reference>
<dbReference type="EMBL" id="HG994358">
    <property type="protein sequence ID" value="CAF2277386.1"/>
    <property type="molecule type" value="Genomic_DNA"/>
</dbReference>
<accession>A0A817AUD1</accession>
<name>A0A817AUD1_BRANA</name>
<dbReference type="AlphaFoldDB" id="A0A817AUD1"/>